<name>A0AAP5M6Z5_9CYAN</name>
<reference evidence="2" key="1">
    <citation type="journal article" date="2021" name="Science">
        <title>Hunting the eagle killer: A cyanobacterial neurotoxin causes vacuolar myelinopathy.</title>
        <authorList>
            <person name="Breinlinger S."/>
            <person name="Phillips T.J."/>
            <person name="Haram B.N."/>
            <person name="Mares J."/>
            <person name="Martinez Yerena J.A."/>
            <person name="Hrouzek P."/>
            <person name="Sobotka R."/>
            <person name="Henderson W.M."/>
            <person name="Schmieder P."/>
            <person name="Williams S.M."/>
            <person name="Lauderdale J.D."/>
            <person name="Wilde H.D."/>
            <person name="Gerrin W."/>
            <person name="Kust A."/>
            <person name="Washington J.W."/>
            <person name="Wagner C."/>
            <person name="Geier B."/>
            <person name="Liebeke M."/>
            <person name="Enke H."/>
            <person name="Niedermeyer T.H.J."/>
            <person name="Wilde S.B."/>
        </authorList>
    </citation>
    <scope>NUCLEOTIDE SEQUENCE [LARGE SCALE GENOMIC DNA]</scope>
    <source>
        <strain evidence="2">Thurmond2011</strain>
    </source>
</reference>
<organism evidence="1 2">
    <name type="scientific">Aetokthonos hydrillicola Thurmond2011</name>
    <dbReference type="NCBI Taxonomy" id="2712845"/>
    <lineage>
        <taxon>Bacteria</taxon>
        <taxon>Bacillati</taxon>
        <taxon>Cyanobacteriota</taxon>
        <taxon>Cyanophyceae</taxon>
        <taxon>Nostocales</taxon>
        <taxon>Hapalosiphonaceae</taxon>
        <taxon>Aetokthonos</taxon>
    </lineage>
</organism>
<gene>
    <name evidence="1" type="ORF">G7B40_008385</name>
</gene>
<comment type="caution">
    <text evidence="1">The sequence shown here is derived from an EMBL/GenBank/DDBJ whole genome shotgun (WGS) entry which is preliminary data.</text>
</comment>
<keyword evidence="2" id="KW-1185">Reference proteome</keyword>
<sequence length="51" mass="5922">MPGLTQLAQHDRYCMRKWRSPGLRQHALGRSPFYSTYVLKEPPTGKPYAET</sequence>
<proteinExistence type="predicted"/>
<accession>A0AAP5M6Z5</accession>
<dbReference type="EMBL" id="JAALHA020000003">
    <property type="protein sequence ID" value="MDR9894590.1"/>
    <property type="molecule type" value="Genomic_DNA"/>
</dbReference>
<evidence type="ECO:0000313" key="2">
    <source>
        <dbReference type="Proteomes" id="UP000667802"/>
    </source>
</evidence>
<dbReference type="Proteomes" id="UP000667802">
    <property type="component" value="Unassembled WGS sequence"/>
</dbReference>
<dbReference type="AlphaFoldDB" id="A0AAP5M6Z5"/>
<protein>
    <submittedName>
        <fullName evidence="1">Uncharacterized protein</fullName>
    </submittedName>
</protein>
<evidence type="ECO:0000313" key="1">
    <source>
        <dbReference type="EMBL" id="MDR9894590.1"/>
    </source>
</evidence>